<sequence>MSTEKTENALLDLMLADVALQSDLQPVCVDLPTGPLAPDSHGPGQFVYFPVDALMTLGAANSADAVLAVVGRHGCVAPGQAGGSAIQSHVMVPGRAYRMDWAPVADDPVRYASWLWQTTAAAQRLIGQMAQWSFCVQHHTGPQHLASWLLHCVAQYPRDPLNFHLHALPTAIRQLLPPSDAQNGPGFDVHEGHLHVTSPQRLAEQACSCHQKMTGAHNA</sequence>
<accession>A0A315E9D3</accession>
<name>A0A315E9D3_9BURK</name>
<proteinExistence type="predicted"/>
<protein>
    <submittedName>
        <fullName evidence="1">Uncharacterized protein</fullName>
    </submittedName>
</protein>
<dbReference type="Proteomes" id="UP000250790">
    <property type="component" value="Unassembled WGS sequence"/>
</dbReference>
<keyword evidence="2" id="KW-1185">Reference proteome</keyword>
<reference evidence="1 2" key="1">
    <citation type="submission" date="2017-04" db="EMBL/GenBank/DDBJ databases">
        <title>Unexpected and diverse lifestyles within the genus Limnohabitans.</title>
        <authorList>
            <person name="Kasalicky V."/>
            <person name="Mehrshad M."/>
            <person name="Andrei S.-A."/>
            <person name="Salcher M."/>
            <person name="Kratochvilova H."/>
            <person name="Simek K."/>
            <person name="Ghai R."/>
        </authorList>
    </citation>
    <scope>NUCLEOTIDE SEQUENCE [LARGE SCALE GENOMIC DNA]</scope>
    <source>
        <strain evidence="1 2">II-B4</strain>
    </source>
</reference>
<comment type="caution">
    <text evidence="1">The sequence shown here is derived from an EMBL/GenBank/DDBJ whole genome shotgun (WGS) entry which is preliminary data.</text>
</comment>
<evidence type="ECO:0000313" key="2">
    <source>
        <dbReference type="Proteomes" id="UP000250790"/>
    </source>
</evidence>
<organism evidence="1 2">
    <name type="scientific">Limnohabitans parvus II-B4</name>
    <dbReference type="NCBI Taxonomy" id="1293052"/>
    <lineage>
        <taxon>Bacteria</taxon>
        <taxon>Pseudomonadati</taxon>
        <taxon>Pseudomonadota</taxon>
        <taxon>Betaproteobacteria</taxon>
        <taxon>Burkholderiales</taxon>
        <taxon>Comamonadaceae</taxon>
        <taxon>Limnohabitans</taxon>
    </lineage>
</organism>
<dbReference type="EMBL" id="NESN01000002">
    <property type="protein sequence ID" value="PUE53951.1"/>
    <property type="molecule type" value="Genomic_DNA"/>
</dbReference>
<dbReference type="AlphaFoldDB" id="A0A315E9D3"/>
<gene>
    <name evidence="1" type="ORF">B9Z37_05045</name>
</gene>
<evidence type="ECO:0000313" key="1">
    <source>
        <dbReference type="EMBL" id="PUE53951.1"/>
    </source>
</evidence>